<evidence type="ECO:0000256" key="3">
    <source>
        <dbReference type="ARBA" id="ARBA00007792"/>
    </source>
</evidence>
<evidence type="ECO:0000256" key="4">
    <source>
        <dbReference type="ARBA" id="ARBA00012590"/>
    </source>
</evidence>
<feature type="compositionally biased region" description="Polar residues" evidence="11">
    <location>
        <begin position="1"/>
        <end position="14"/>
    </location>
</feature>
<keyword evidence="9 10" id="KW-0624">Polysaccharide degradation</keyword>
<evidence type="ECO:0000256" key="10">
    <source>
        <dbReference type="PROSITE-ProRule" id="PRU01097"/>
    </source>
</evidence>
<dbReference type="SUPFAM" id="SSF49899">
    <property type="entry name" value="Concanavalin A-like lectins/glucanases"/>
    <property type="match status" value="1"/>
</dbReference>
<dbReference type="Proteomes" id="UP001437256">
    <property type="component" value="Unassembled WGS sequence"/>
</dbReference>
<protein>
    <recommendedName>
        <fullName evidence="4 10">endo-1,4-beta-xylanase</fullName>
        <ecNumber evidence="4 10">3.2.1.8</ecNumber>
    </recommendedName>
</protein>
<dbReference type="PANTHER" id="PTHR46828:SF2">
    <property type="entry name" value="ENDO-1,4-BETA-XYLANASE A-RELATED"/>
    <property type="match status" value="1"/>
</dbReference>
<comment type="catalytic activity">
    <reaction evidence="1 10">
        <text>Endohydrolysis of (1-&gt;4)-beta-D-xylosidic linkages in xylans.</text>
        <dbReference type="EC" id="3.2.1.8"/>
    </reaction>
</comment>
<dbReference type="InterPro" id="IPR013320">
    <property type="entry name" value="ConA-like_dom_sf"/>
</dbReference>
<name>A0ABR2Z9B8_9AGAR</name>
<comment type="caution">
    <text evidence="13">The sequence shown here is derived from an EMBL/GenBank/DDBJ whole genome shotgun (WGS) entry which is preliminary data.</text>
</comment>
<dbReference type="InterPro" id="IPR013319">
    <property type="entry name" value="GH11/12"/>
</dbReference>
<evidence type="ECO:0000256" key="5">
    <source>
        <dbReference type="ARBA" id="ARBA00022651"/>
    </source>
</evidence>
<dbReference type="Gene3D" id="2.60.120.180">
    <property type="match status" value="1"/>
</dbReference>
<comment type="pathway">
    <text evidence="2 10">Glycan degradation; xylan degradation.</text>
</comment>
<keyword evidence="6 10" id="KW-0378">Hydrolase</keyword>
<accession>A0ABR2Z9B8</accession>
<evidence type="ECO:0000313" key="13">
    <source>
        <dbReference type="EMBL" id="KAL0058275.1"/>
    </source>
</evidence>
<feature type="active site" description="Nucleophile" evidence="10">
    <location>
        <position position="143"/>
    </location>
</feature>
<evidence type="ECO:0000259" key="12">
    <source>
        <dbReference type="PROSITE" id="PS51761"/>
    </source>
</evidence>
<evidence type="ECO:0000256" key="9">
    <source>
        <dbReference type="ARBA" id="ARBA00023326"/>
    </source>
</evidence>
<evidence type="ECO:0000256" key="11">
    <source>
        <dbReference type="SAM" id="MobiDB-lite"/>
    </source>
</evidence>
<evidence type="ECO:0000313" key="14">
    <source>
        <dbReference type="Proteomes" id="UP001437256"/>
    </source>
</evidence>
<dbReference type="InterPro" id="IPR033123">
    <property type="entry name" value="GH11_dom"/>
</dbReference>
<keyword evidence="8 10" id="KW-0326">Glycosidase</keyword>
<dbReference type="PANTHER" id="PTHR46828">
    <property type="entry name" value="ENDO-1,4-BETA-XYLANASE A-RELATED"/>
    <property type="match status" value="1"/>
</dbReference>
<dbReference type="EMBL" id="JBBXMP010000340">
    <property type="protein sequence ID" value="KAL0058275.1"/>
    <property type="molecule type" value="Genomic_DNA"/>
</dbReference>
<comment type="similarity">
    <text evidence="3 10">Belongs to the glycosyl hydrolase 11 (cellulase G) family.</text>
</comment>
<feature type="active site" description="Proton donor" evidence="10">
    <location>
        <position position="249"/>
    </location>
</feature>
<keyword evidence="7 10" id="KW-0119">Carbohydrate metabolism</keyword>
<feature type="domain" description="GH11" evidence="12">
    <location>
        <begin position="49"/>
        <end position="262"/>
    </location>
</feature>
<sequence length="318" mass="35180">MATSIFPSLGSGTEVQGFPPPGPHSNIGTSCEPSSPRGRRGTTPPRTGYLRTTEGHNEEGFYYFLWTPKASGPMYFSNGPAGSFSLVTHKGAIGTVAGKGWNPGVNDRKINYNGFYQFTASPNSESGSSSLLVYGWTRDPPVEYRIVETYNGAYNPSGEKKGTVMCNGASYDVFGGWKHNDTLLDDDLSAFQQFYSIRNPPRTFLSNGTIDRSPESLPTVDVACHFDAWRDKFDMHLGTSHDIQIFATEIEGNVDSVRVAINAVDPNFTPIEVDMSLDFVPEGPGAQAAFERSKEQRTERKAHRRDPQLFVDDIRWPW</sequence>
<keyword evidence="14" id="KW-1185">Reference proteome</keyword>
<reference evidence="13 14" key="1">
    <citation type="submission" date="2024-05" db="EMBL/GenBank/DDBJ databases">
        <title>A draft genome resource for the thread blight pathogen Marasmius tenuissimus strain MS-2.</title>
        <authorList>
            <person name="Yulfo-Soto G.E."/>
            <person name="Baruah I.K."/>
            <person name="Amoako-Attah I."/>
            <person name="Bukari Y."/>
            <person name="Meinhardt L.W."/>
            <person name="Bailey B.A."/>
            <person name="Cohen S.P."/>
        </authorList>
    </citation>
    <scope>NUCLEOTIDE SEQUENCE [LARGE SCALE GENOMIC DNA]</scope>
    <source>
        <strain evidence="13 14">MS-2</strain>
    </source>
</reference>
<organism evidence="13 14">
    <name type="scientific">Marasmius tenuissimus</name>
    <dbReference type="NCBI Taxonomy" id="585030"/>
    <lineage>
        <taxon>Eukaryota</taxon>
        <taxon>Fungi</taxon>
        <taxon>Dikarya</taxon>
        <taxon>Basidiomycota</taxon>
        <taxon>Agaricomycotina</taxon>
        <taxon>Agaricomycetes</taxon>
        <taxon>Agaricomycetidae</taxon>
        <taxon>Agaricales</taxon>
        <taxon>Marasmiineae</taxon>
        <taxon>Marasmiaceae</taxon>
        <taxon>Marasmius</taxon>
    </lineage>
</organism>
<evidence type="ECO:0000256" key="7">
    <source>
        <dbReference type="ARBA" id="ARBA00023277"/>
    </source>
</evidence>
<evidence type="ECO:0000256" key="8">
    <source>
        <dbReference type="ARBA" id="ARBA00023295"/>
    </source>
</evidence>
<dbReference type="Pfam" id="PF00457">
    <property type="entry name" value="Glyco_hydro_11"/>
    <property type="match status" value="1"/>
</dbReference>
<gene>
    <name evidence="13" type="ORF">AAF712_015063</name>
</gene>
<proteinExistence type="inferred from homology"/>
<evidence type="ECO:0000256" key="1">
    <source>
        <dbReference type="ARBA" id="ARBA00000681"/>
    </source>
</evidence>
<evidence type="ECO:0000256" key="2">
    <source>
        <dbReference type="ARBA" id="ARBA00004851"/>
    </source>
</evidence>
<keyword evidence="5 10" id="KW-0858">Xylan degradation</keyword>
<dbReference type="PROSITE" id="PS51761">
    <property type="entry name" value="GH11_3"/>
    <property type="match status" value="1"/>
</dbReference>
<evidence type="ECO:0000256" key="6">
    <source>
        <dbReference type="ARBA" id="ARBA00022801"/>
    </source>
</evidence>
<feature type="region of interest" description="Disordered" evidence="11">
    <location>
        <begin position="1"/>
        <end position="53"/>
    </location>
</feature>
<dbReference type="InterPro" id="IPR001137">
    <property type="entry name" value="Glyco_hydro_11"/>
</dbReference>
<feature type="compositionally biased region" description="Low complexity" evidence="11">
    <location>
        <begin position="41"/>
        <end position="52"/>
    </location>
</feature>
<dbReference type="EC" id="3.2.1.8" evidence="4 10"/>